<evidence type="ECO:0000256" key="3">
    <source>
        <dbReference type="PIRSR" id="PIRSR000894-1"/>
    </source>
</evidence>
<feature type="active site" description="Proton donor" evidence="3">
    <location>
        <position position="379"/>
    </location>
</feature>
<dbReference type="HOGENOM" id="CLU_020880_3_1_1"/>
<evidence type="ECO:0000256" key="2">
    <source>
        <dbReference type="ARBA" id="ARBA00023180"/>
    </source>
</evidence>
<evidence type="ECO:0000256" key="4">
    <source>
        <dbReference type="PIRSR" id="PIRSR000894-2"/>
    </source>
</evidence>
<keyword evidence="4" id="KW-1015">Disulfide bond</keyword>
<dbReference type="SUPFAM" id="SSF53254">
    <property type="entry name" value="Phosphoglycerate mutase-like"/>
    <property type="match status" value="1"/>
</dbReference>
<sequence>MDPFTSEKHVHVRDHSPSMRPMRRIRRKLPLIIILAFSTLVLLSIFKSVTHHVCSGTARALGLCRSAVDPQDWKLFYHLGGNGPWIPKSDNVAYDHAPLPKGCSVDQVHMLSRHAERYPTKTAGARHLELLKRLDDPAVSLEGSLSFVKSWTYFTDPTDPAFENLTQTGPYAGTLQASNTGKTLRARYQHLLPRHQSTRFWSCGSPRDIETAKQFASGFFGANWLSDGTAELQVIPEDPKRGGDTLTPGDTCYKYDRDGYNGHDAGYRKLDEWQTVFTRPIIKRLASLATGIELEPVDVYSMMEMCGFEILVRGSSPWCAVFSQDEWLDFEYARDLLHFYRAGPGNPYAGAMGWLWLNATRTLMLDGRAQHPYMSFVHDGDIVPVLATLKVFDERLMQQTLPSDKIKSDRNWRTSDVVPMGGRLILERIVCDAFAPASSTSKDYFVRLFINDGLIRLPGLPKMSRILHAINISDFSDFVRTRQDIFGEFRAVCSLPDNAPDRITFLHQD</sequence>
<dbReference type="Gene3D" id="3.40.50.1240">
    <property type="entry name" value="Phosphoglycerate mutase-like"/>
    <property type="match status" value="1"/>
</dbReference>
<dbReference type="RefSeq" id="XP_016222400.1">
    <property type="nucleotide sequence ID" value="XM_016370107.1"/>
</dbReference>
<gene>
    <name evidence="6" type="ORF">PV10_05434</name>
</gene>
<accession>A0A0D1XRT5</accession>
<name>A0A0D1XRT5_EXOME</name>
<keyword evidence="5" id="KW-0472">Membrane</keyword>
<feature type="disulfide bond" evidence="4">
    <location>
        <begin position="103"/>
        <end position="431"/>
    </location>
</feature>
<feature type="disulfide bond" evidence="4">
    <location>
        <begin position="306"/>
        <end position="319"/>
    </location>
</feature>
<dbReference type="PIRSF" id="PIRSF000894">
    <property type="entry name" value="Acid_phosphatase"/>
    <property type="match status" value="1"/>
</dbReference>
<dbReference type="InterPro" id="IPR016274">
    <property type="entry name" value="Histidine_acid_Pase_euk"/>
</dbReference>
<dbReference type="Proteomes" id="UP000054302">
    <property type="component" value="Unassembled WGS sequence"/>
</dbReference>
<feature type="transmembrane region" description="Helical" evidence="5">
    <location>
        <begin position="29"/>
        <end position="46"/>
    </location>
</feature>
<dbReference type="InterPro" id="IPR029033">
    <property type="entry name" value="His_PPase_superfam"/>
</dbReference>
<dbReference type="GO" id="GO:0009277">
    <property type="term" value="C:fungal-type cell wall"/>
    <property type="evidence" value="ECO:0007669"/>
    <property type="project" value="TreeGrafter"/>
</dbReference>
<dbReference type="PANTHER" id="PTHR20963">
    <property type="entry name" value="MULTIPLE INOSITOL POLYPHOSPHATE PHOSPHATASE-RELATED"/>
    <property type="match status" value="1"/>
</dbReference>
<keyword evidence="5" id="KW-0812">Transmembrane</keyword>
<dbReference type="GeneID" id="27323279"/>
<keyword evidence="2" id="KW-0325">Glycoprotein</keyword>
<evidence type="ECO:0000313" key="7">
    <source>
        <dbReference type="Proteomes" id="UP000054302"/>
    </source>
</evidence>
<evidence type="ECO:0000256" key="1">
    <source>
        <dbReference type="ARBA" id="ARBA00022801"/>
    </source>
</evidence>
<evidence type="ECO:0000313" key="6">
    <source>
        <dbReference type="EMBL" id="KIV90826.1"/>
    </source>
</evidence>
<keyword evidence="1" id="KW-0378">Hydrolase</keyword>
<dbReference type="VEuPathDB" id="FungiDB:PV10_05434"/>
<feature type="active site" description="Nucleophile" evidence="3">
    <location>
        <position position="114"/>
    </location>
</feature>
<evidence type="ECO:0008006" key="8">
    <source>
        <dbReference type="Google" id="ProtNLM"/>
    </source>
</evidence>
<dbReference type="Pfam" id="PF00328">
    <property type="entry name" value="His_Phos_2"/>
    <property type="match status" value="1"/>
</dbReference>
<dbReference type="STRING" id="212818.A0A0D1XRT5"/>
<dbReference type="OMA" id="RGRSDWC"/>
<protein>
    <recommendedName>
        <fullName evidence="8">3-phytase</fullName>
    </recommendedName>
</protein>
<dbReference type="InterPro" id="IPR000560">
    <property type="entry name" value="His_Pase_clade-2"/>
</dbReference>
<evidence type="ECO:0000256" key="5">
    <source>
        <dbReference type="SAM" id="Phobius"/>
    </source>
</evidence>
<proteinExistence type="predicted"/>
<keyword evidence="5" id="KW-1133">Transmembrane helix</keyword>
<dbReference type="CDD" id="cd07061">
    <property type="entry name" value="HP_HAP_like"/>
    <property type="match status" value="1"/>
</dbReference>
<organism evidence="6 7">
    <name type="scientific">Exophiala mesophila</name>
    <name type="common">Black yeast-like fungus</name>
    <dbReference type="NCBI Taxonomy" id="212818"/>
    <lineage>
        <taxon>Eukaryota</taxon>
        <taxon>Fungi</taxon>
        <taxon>Dikarya</taxon>
        <taxon>Ascomycota</taxon>
        <taxon>Pezizomycotina</taxon>
        <taxon>Eurotiomycetes</taxon>
        <taxon>Chaetothyriomycetidae</taxon>
        <taxon>Chaetothyriales</taxon>
        <taxon>Herpotrichiellaceae</taxon>
        <taxon>Exophiala</taxon>
    </lineage>
</organism>
<dbReference type="EMBL" id="KN847523">
    <property type="protein sequence ID" value="KIV90826.1"/>
    <property type="molecule type" value="Genomic_DNA"/>
</dbReference>
<dbReference type="AlphaFoldDB" id="A0A0D1XRT5"/>
<dbReference type="PANTHER" id="PTHR20963:SF18">
    <property type="entry name" value="ACID PHOSPHATASE PHO11-RELATED"/>
    <property type="match status" value="1"/>
</dbReference>
<reference evidence="6 7" key="1">
    <citation type="submission" date="2015-01" db="EMBL/GenBank/DDBJ databases">
        <title>The Genome Sequence of Exophiala mesophila CBS40295.</title>
        <authorList>
            <consortium name="The Broad Institute Genomics Platform"/>
            <person name="Cuomo C."/>
            <person name="de Hoog S."/>
            <person name="Gorbushina A."/>
            <person name="Stielow B."/>
            <person name="Teixiera M."/>
            <person name="Abouelleil A."/>
            <person name="Chapman S.B."/>
            <person name="Priest M."/>
            <person name="Young S.K."/>
            <person name="Wortman J."/>
            <person name="Nusbaum C."/>
            <person name="Birren B."/>
        </authorList>
    </citation>
    <scope>NUCLEOTIDE SEQUENCE [LARGE SCALE GENOMIC DNA]</scope>
    <source>
        <strain evidence="6 7">CBS 40295</strain>
    </source>
</reference>
<keyword evidence="7" id="KW-1185">Reference proteome</keyword>
<dbReference type="OrthoDB" id="6509975at2759"/>
<dbReference type="GO" id="GO:0003993">
    <property type="term" value="F:acid phosphatase activity"/>
    <property type="evidence" value="ECO:0007669"/>
    <property type="project" value="TreeGrafter"/>
</dbReference>